<feature type="compositionally biased region" description="Low complexity" evidence="1">
    <location>
        <begin position="211"/>
        <end position="222"/>
    </location>
</feature>
<dbReference type="KEGG" id="bmj:BMULJ_03807"/>
<sequence length="222" mass="24234">MCEDVSELAEDAAERQRLYERHRDDLSKRQISNAENLDKSILTYSGAGLALSLGFLKDFIPIRQAEFAWTLYGSWIFFTLAMVLVILSYVLSLKVVSLQLDRAERYYLKSEEKALGEETRWDFCANHVNHWMSAVAFAIALIFTTFFVSVNLRGANVTGKNTVTTSLTHDGVTGIAMQKVQGPAGTVQRGLTGLPMQAVKPAAPSNPAPAAPSTGNTGKSGS</sequence>
<dbReference type="KEGG" id="bmu:Bmul_4709"/>
<dbReference type="AlphaFoldDB" id="A0A0H3KTW8"/>
<dbReference type="RefSeq" id="WP_011881677.1">
    <property type="nucleotide sequence ID" value="NC_010086.1"/>
</dbReference>
<feature type="transmembrane region" description="Helical" evidence="2">
    <location>
        <begin position="131"/>
        <end position="152"/>
    </location>
</feature>
<dbReference type="eggNOG" id="ENOG50338FG">
    <property type="taxonomic scope" value="Bacteria"/>
</dbReference>
<evidence type="ECO:0000256" key="2">
    <source>
        <dbReference type="SAM" id="Phobius"/>
    </source>
</evidence>
<evidence type="ECO:0000313" key="4">
    <source>
        <dbReference type="Proteomes" id="UP000008815"/>
    </source>
</evidence>
<evidence type="ECO:0008006" key="5">
    <source>
        <dbReference type="Google" id="ProtNLM"/>
    </source>
</evidence>
<protein>
    <recommendedName>
        <fullName evidence="5">Transmembrane protein</fullName>
    </recommendedName>
</protein>
<keyword evidence="4" id="KW-1185">Reference proteome</keyword>
<evidence type="ECO:0000256" key="1">
    <source>
        <dbReference type="SAM" id="MobiDB-lite"/>
    </source>
</evidence>
<name>A0A0H3KTW8_BURM1</name>
<evidence type="ECO:0000313" key="3">
    <source>
        <dbReference type="EMBL" id="BAG45667.1"/>
    </source>
</evidence>
<dbReference type="STRING" id="395019.BMULJ_03807"/>
<gene>
    <name evidence="3" type="ordered locus">BMULJ_03807</name>
</gene>
<dbReference type="Proteomes" id="UP000008815">
    <property type="component" value="Chromosome 2"/>
</dbReference>
<dbReference type="EMBL" id="AP009386">
    <property type="protein sequence ID" value="BAG45667.1"/>
    <property type="molecule type" value="Genomic_DNA"/>
</dbReference>
<dbReference type="HOGENOM" id="CLU_1288492_0_0_4"/>
<feature type="region of interest" description="Disordered" evidence="1">
    <location>
        <begin position="197"/>
        <end position="222"/>
    </location>
</feature>
<reference evidence="3 4" key="1">
    <citation type="submission" date="2007-04" db="EMBL/GenBank/DDBJ databases">
        <title>Complete genome sequence of Burkholderia multivorans ATCC 17616.</title>
        <authorList>
            <person name="Ohtsubo Y."/>
            <person name="Yamashita A."/>
            <person name="Kurokawa K."/>
            <person name="Takami H."/>
            <person name="Yuhara S."/>
            <person name="Nishiyama E."/>
            <person name="Endo R."/>
            <person name="Miyazaki R."/>
            <person name="Ono A."/>
            <person name="Yano K."/>
            <person name="Ito M."/>
            <person name="Sota M."/>
            <person name="Yuji N."/>
            <person name="Hattori M."/>
            <person name="Tsuda M."/>
        </authorList>
    </citation>
    <scope>NUCLEOTIDE SEQUENCE [LARGE SCALE GENOMIC DNA]</scope>
    <source>
        <strain evidence="4">ATCC 17616 / 249</strain>
    </source>
</reference>
<organism evidence="3 4">
    <name type="scientific">Burkholderia multivorans (strain ATCC 17616 / 249)</name>
    <dbReference type="NCBI Taxonomy" id="395019"/>
    <lineage>
        <taxon>Bacteria</taxon>
        <taxon>Pseudomonadati</taxon>
        <taxon>Pseudomonadota</taxon>
        <taxon>Betaproteobacteria</taxon>
        <taxon>Burkholderiales</taxon>
        <taxon>Burkholderiaceae</taxon>
        <taxon>Burkholderia</taxon>
        <taxon>Burkholderia cepacia complex</taxon>
    </lineage>
</organism>
<proteinExistence type="predicted"/>
<accession>A0A0H3KTW8</accession>
<keyword evidence="2" id="KW-0812">Transmembrane</keyword>
<keyword evidence="2" id="KW-0472">Membrane</keyword>
<feature type="transmembrane region" description="Helical" evidence="2">
    <location>
        <begin position="72"/>
        <end position="91"/>
    </location>
</feature>
<keyword evidence="2" id="KW-1133">Transmembrane helix</keyword>